<gene>
    <name evidence="2" type="ORF">MA16_Dca028871</name>
</gene>
<dbReference type="EMBL" id="KZ504711">
    <property type="protein sequence ID" value="PKU61377.1"/>
    <property type="molecule type" value="Genomic_DNA"/>
</dbReference>
<keyword evidence="1" id="KW-1133">Transmembrane helix</keyword>
<dbReference type="Proteomes" id="UP000233837">
    <property type="component" value="Unassembled WGS sequence"/>
</dbReference>
<dbReference type="AlphaFoldDB" id="A0A2I0VD89"/>
<sequence>MEEPEWNFGFEYDNNGRVNILRSQFFDVGFDFDDTVEEYLDRILPTLVDSIDEHFSVYTWIIKGRSTVPPPPPRSFPTATILGTSILVATSMLVWTIFRRST</sequence>
<protein>
    <submittedName>
        <fullName evidence="2">Uncharacterized protein</fullName>
    </submittedName>
</protein>
<reference evidence="2 3" key="2">
    <citation type="journal article" date="2017" name="Nature">
        <title>The Apostasia genome and the evolution of orchids.</title>
        <authorList>
            <person name="Zhang G.Q."/>
            <person name="Liu K.W."/>
            <person name="Li Z."/>
            <person name="Lohaus R."/>
            <person name="Hsiao Y.Y."/>
            <person name="Niu S.C."/>
            <person name="Wang J.Y."/>
            <person name="Lin Y.C."/>
            <person name="Xu Q."/>
            <person name="Chen L.J."/>
            <person name="Yoshida K."/>
            <person name="Fujiwara S."/>
            <person name="Wang Z.W."/>
            <person name="Zhang Y.Q."/>
            <person name="Mitsuda N."/>
            <person name="Wang M."/>
            <person name="Liu G.H."/>
            <person name="Pecoraro L."/>
            <person name="Huang H.X."/>
            <person name="Xiao X.J."/>
            <person name="Lin M."/>
            <person name="Wu X.Y."/>
            <person name="Wu W.L."/>
            <person name="Chen Y.Y."/>
            <person name="Chang S.B."/>
            <person name="Sakamoto S."/>
            <person name="Ohme-Takagi M."/>
            <person name="Yagi M."/>
            <person name="Zeng S.J."/>
            <person name="Shen C.Y."/>
            <person name="Yeh C.M."/>
            <person name="Luo Y.B."/>
            <person name="Tsai W.C."/>
            <person name="Van de Peer Y."/>
            <person name="Liu Z.J."/>
        </authorList>
    </citation>
    <scope>NUCLEOTIDE SEQUENCE [LARGE SCALE GENOMIC DNA]</scope>
    <source>
        <tissue evidence="2">The whole plant</tissue>
    </source>
</reference>
<feature type="transmembrane region" description="Helical" evidence="1">
    <location>
        <begin position="76"/>
        <end position="98"/>
    </location>
</feature>
<keyword evidence="3" id="KW-1185">Reference proteome</keyword>
<proteinExistence type="predicted"/>
<keyword evidence="1" id="KW-0472">Membrane</keyword>
<evidence type="ECO:0000313" key="2">
    <source>
        <dbReference type="EMBL" id="PKU61377.1"/>
    </source>
</evidence>
<evidence type="ECO:0000313" key="3">
    <source>
        <dbReference type="Proteomes" id="UP000233837"/>
    </source>
</evidence>
<name>A0A2I0VD89_9ASPA</name>
<evidence type="ECO:0000256" key="1">
    <source>
        <dbReference type="SAM" id="Phobius"/>
    </source>
</evidence>
<organism evidence="2 3">
    <name type="scientific">Dendrobium catenatum</name>
    <dbReference type="NCBI Taxonomy" id="906689"/>
    <lineage>
        <taxon>Eukaryota</taxon>
        <taxon>Viridiplantae</taxon>
        <taxon>Streptophyta</taxon>
        <taxon>Embryophyta</taxon>
        <taxon>Tracheophyta</taxon>
        <taxon>Spermatophyta</taxon>
        <taxon>Magnoliopsida</taxon>
        <taxon>Liliopsida</taxon>
        <taxon>Asparagales</taxon>
        <taxon>Orchidaceae</taxon>
        <taxon>Epidendroideae</taxon>
        <taxon>Malaxideae</taxon>
        <taxon>Dendrobiinae</taxon>
        <taxon>Dendrobium</taxon>
    </lineage>
</organism>
<reference evidence="2 3" key="1">
    <citation type="journal article" date="2016" name="Sci. Rep.">
        <title>The Dendrobium catenatum Lindl. genome sequence provides insights into polysaccharide synthase, floral development and adaptive evolution.</title>
        <authorList>
            <person name="Zhang G.Q."/>
            <person name="Xu Q."/>
            <person name="Bian C."/>
            <person name="Tsai W.C."/>
            <person name="Yeh C.M."/>
            <person name="Liu K.W."/>
            <person name="Yoshida K."/>
            <person name="Zhang L.S."/>
            <person name="Chang S.B."/>
            <person name="Chen F."/>
            <person name="Shi Y."/>
            <person name="Su Y.Y."/>
            <person name="Zhang Y.Q."/>
            <person name="Chen L.J."/>
            <person name="Yin Y."/>
            <person name="Lin M."/>
            <person name="Huang H."/>
            <person name="Deng H."/>
            <person name="Wang Z.W."/>
            <person name="Zhu S.L."/>
            <person name="Zhao X."/>
            <person name="Deng C."/>
            <person name="Niu S.C."/>
            <person name="Huang J."/>
            <person name="Wang M."/>
            <person name="Liu G.H."/>
            <person name="Yang H.J."/>
            <person name="Xiao X.J."/>
            <person name="Hsiao Y.Y."/>
            <person name="Wu W.L."/>
            <person name="Chen Y.Y."/>
            <person name="Mitsuda N."/>
            <person name="Ohme-Takagi M."/>
            <person name="Luo Y.B."/>
            <person name="Van de Peer Y."/>
            <person name="Liu Z.J."/>
        </authorList>
    </citation>
    <scope>NUCLEOTIDE SEQUENCE [LARGE SCALE GENOMIC DNA]</scope>
    <source>
        <tissue evidence="2">The whole plant</tissue>
    </source>
</reference>
<keyword evidence="1" id="KW-0812">Transmembrane</keyword>
<accession>A0A2I0VD89</accession>